<evidence type="ECO:0000313" key="1">
    <source>
        <dbReference type="EMBL" id="MFM9330133.1"/>
    </source>
</evidence>
<dbReference type="EMBL" id="JBJURJ010000011">
    <property type="protein sequence ID" value="MFM9330133.1"/>
    <property type="molecule type" value="Genomic_DNA"/>
</dbReference>
<accession>A0ACC7NZD9</accession>
<gene>
    <name evidence="1" type="ORF">ACI1P1_17680</name>
</gene>
<keyword evidence="2" id="KW-1185">Reference proteome</keyword>
<reference evidence="1" key="1">
    <citation type="submission" date="2024-12" db="EMBL/GenBank/DDBJ databases">
        <authorList>
            <person name="Wu N."/>
        </authorList>
    </citation>
    <scope>NUCLEOTIDE SEQUENCE</scope>
    <source>
        <strain evidence="1">P15</strain>
    </source>
</reference>
<sequence>MNSDTILTQTPEKGSLRFVILVSLVAALGGFLFGFDTSVMSGANGYLRLRFGLGDAMLGWTVSCIIIGCIAGAAFAGMMGNRYGRKRVLIVSALLYIIGIGGSALAGGLVPFIALRMLEGVAIGINCSLCPMYNAEIAPAKYRGRLVAMTQMATVTAILSGMLLSYFIAGAGNEAWNITSGWRFMFGAGVVPGTLFLILLFFVPESPRWLIQKGRAEEALPILLRIHGNTAARQEVLDIKRSFAEETKLSFGEAARQLMKGKTRKILVIGTIVAMTQQITGINAVMYYAPEIFRQTGSGTSGSLLQTLLVGVVNVVFTALSLWLVDKLGRKLLLLIGSGVMTVSLLLIGVSFELGQTGGVVIIVCILAYVAAFAVSLGAVVWVLLAEMFPNRIRGVATAIANMALWAMNFVVSQSFPSLLSSIGPGKTFWIYGAAALFTFLFTMSQVPETKGKSLEEIEAMWEKNHASLADERGFAPSLQEN</sequence>
<protein>
    <submittedName>
        <fullName evidence="1">Sugar porter family MFS transporter</fullName>
    </submittedName>
</protein>
<name>A0ACC7NZD9_9BACL</name>
<evidence type="ECO:0000313" key="2">
    <source>
        <dbReference type="Proteomes" id="UP001631969"/>
    </source>
</evidence>
<dbReference type="Proteomes" id="UP001631969">
    <property type="component" value="Unassembled WGS sequence"/>
</dbReference>
<comment type="caution">
    <text evidence="1">The sequence shown here is derived from an EMBL/GenBank/DDBJ whole genome shotgun (WGS) entry which is preliminary data.</text>
</comment>
<organism evidence="1 2">
    <name type="scientific">Paenibacillus mesotrionivorans</name>
    <dbReference type="NCBI Taxonomy" id="3160968"/>
    <lineage>
        <taxon>Bacteria</taxon>
        <taxon>Bacillati</taxon>
        <taxon>Bacillota</taxon>
        <taxon>Bacilli</taxon>
        <taxon>Bacillales</taxon>
        <taxon>Paenibacillaceae</taxon>
        <taxon>Paenibacillus</taxon>
    </lineage>
</organism>
<proteinExistence type="predicted"/>